<reference evidence="1" key="1">
    <citation type="journal article" date="2022" name="bioRxiv">
        <title>Sequencing and chromosome-scale assembly of the giantPleurodeles waltlgenome.</title>
        <authorList>
            <person name="Brown T."/>
            <person name="Elewa A."/>
            <person name="Iarovenko S."/>
            <person name="Subramanian E."/>
            <person name="Araus A.J."/>
            <person name="Petzold A."/>
            <person name="Susuki M."/>
            <person name="Suzuki K.-i.T."/>
            <person name="Hayashi T."/>
            <person name="Toyoda A."/>
            <person name="Oliveira C."/>
            <person name="Osipova E."/>
            <person name="Leigh N.D."/>
            <person name="Simon A."/>
            <person name="Yun M.H."/>
        </authorList>
    </citation>
    <scope>NUCLEOTIDE SEQUENCE</scope>
    <source>
        <strain evidence="1">20211129_DDA</strain>
        <tissue evidence="1">Liver</tissue>
    </source>
</reference>
<name>A0AAV7NT42_PLEWA</name>
<comment type="caution">
    <text evidence="1">The sequence shown here is derived from an EMBL/GenBank/DDBJ whole genome shotgun (WGS) entry which is preliminary data.</text>
</comment>
<dbReference type="AlphaFoldDB" id="A0AAV7NT42"/>
<evidence type="ECO:0000313" key="2">
    <source>
        <dbReference type="Proteomes" id="UP001066276"/>
    </source>
</evidence>
<evidence type="ECO:0000313" key="1">
    <source>
        <dbReference type="EMBL" id="KAJ1119187.1"/>
    </source>
</evidence>
<dbReference type="EMBL" id="JANPWB010000012">
    <property type="protein sequence ID" value="KAJ1119187.1"/>
    <property type="molecule type" value="Genomic_DNA"/>
</dbReference>
<keyword evidence="2" id="KW-1185">Reference proteome</keyword>
<dbReference type="Proteomes" id="UP001066276">
    <property type="component" value="Chromosome 8"/>
</dbReference>
<sequence>MLRGSGRRGDRALTARGRLGAPGAVTLDELLLRRRGLSSHLLVPCTDQPSALRAPKYSQSARAGTM</sequence>
<protein>
    <submittedName>
        <fullName evidence="1">Uncharacterized protein</fullName>
    </submittedName>
</protein>
<proteinExistence type="predicted"/>
<accession>A0AAV7NT42</accession>
<organism evidence="1 2">
    <name type="scientific">Pleurodeles waltl</name>
    <name type="common">Iberian ribbed newt</name>
    <dbReference type="NCBI Taxonomy" id="8319"/>
    <lineage>
        <taxon>Eukaryota</taxon>
        <taxon>Metazoa</taxon>
        <taxon>Chordata</taxon>
        <taxon>Craniata</taxon>
        <taxon>Vertebrata</taxon>
        <taxon>Euteleostomi</taxon>
        <taxon>Amphibia</taxon>
        <taxon>Batrachia</taxon>
        <taxon>Caudata</taxon>
        <taxon>Salamandroidea</taxon>
        <taxon>Salamandridae</taxon>
        <taxon>Pleurodelinae</taxon>
        <taxon>Pleurodeles</taxon>
    </lineage>
</organism>
<gene>
    <name evidence="1" type="ORF">NDU88_007373</name>
</gene>